<evidence type="ECO:0000313" key="4">
    <source>
        <dbReference type="EMBL" id="MDT9597368.1"/>
    </source>
</evidence>
<evidence type="ECO:0000313" key="5">
    <source>
        <dbReference type="Proteomes" id="UP001259572"/>
    </source>
</evidence>
<dbReference type="Proteomes" id="UP001259572">
    <property type="component" value="Unassembled WGS sequence"/>
</dbReference>
<proteinExistence type="predicted"/>
<organism evidence="4 5">
    <name type="scientific">Sphingosinicella rhizophila</name>
    <dbReference type="NCBI Taxonomy" id="3050082"/>
    <lineage>
        <taxon>Bacteria</taxon>
        <taxon>Pseudomonadati</taxon>
        <taxon>Pseudomonadota</taxon>
        <taxon>Alphaproteobacteria</taxon>
        <taxon>Sphingomonadales</taxon>
        <taxon>Sphingosinicellaceae</taxon>
        <taxon>Sphingosinicella</taxon>
    </lineage>
</organism>
<protein>
    <submittedName>
        <fullName evidence="4">FecR domain-containing protein</fullName>
    </submittedName>
</protein>
<dbReference type="Gene3D" id="2.60.120.1440">
    <property type="match status" value="1"/>
</dbReference>
<name>A0ABU3Q1U8_9SPHN</name>
<feature type="transmembrane region" description="Helical" evidence="1">
    <location>
        <begin position="99"/>
        <end position="118"/>
    </location>
</feature>
<keyword evidence="1" id="KW-1133">Transmembrane helix</keyword>
<accession>A0ABU3Q1U8</accession>
<dbReference type="InterPro" id="IPR006860">
    <property type="entry name" value="FecR"/>
</dbReference>
<reference evidence="4 5" key="1">
    <citation type="submission" date="2023-05" db="EMBL/GenBank/DDBJ databases">
        <authorList>
            <person name="Guo Y."/>
        </authorList>
    </citation>
    <scope>NUCLEOTIDE SEQUENCE [LARGE SCALE GENOMIC DNA]</scope>
    <source>
        <strain evidence="4 5">GR2756</strain>
    </source>
</reference>
<keyword evidence="5" id="KW-1185">Reference proteome</keyword>
<evidence type="ECO:0000259" key="2">
    <source>
        <dbReference type="Pfam" id="PF04773"/>
    </source>
</evidence>
<dbReference type="Pfam" id="PF16220">
    <property type="entry name" value="DUF4880"/>
    <property type="match status" value="1"/>
</dbReference>
<sequence length="345" mass="36563">MTAKRYEAEPSAQALEAGEWCRRVAEGDMSDGQVEAFETWMEADPANRAAFDRASFIWRALDGRAAPPELVSVRVDALEALGTQPIQDNVGPQHYRRRWPAVAASLLALFLVGSLMLWPRGQSFETGVGERRVVMLDDGSRLSLDAASKVGVTYSDDRRSLTLLSGRAKFDVAKNALRPFSVTAGGKLIVATGTSFSVEMLAGKVDVVLYEGHVAVLDAETGAPAPVRTARQLLAADQLMVPGSELSLPASGVGTLTEVDLGRSAAWEAGQLSFSDEPLGEAVARMNRYATTPLALGDPRVGGIPISGVFNAADTSGFVTGITGVFPVRSLAVDGKIVLISDDSE</sequence>
<keyword evidence="1" id="KW-0812">Transmembrane</keyword>
<dbReference type="RefSeq" id="WP_315722537.1">
    <property type="nucleotide sequence ID" value="NZ_JAVUPU010000001.1"/>
</dbReference>
<feature type="domain" description="FecR N-terminal" evidence="3">
    <location>
        <begin position="16"/>
        <end position="54"/>
    </location>
</feature>
<dbReference type="PIRSF" id="PIRSF018266">
    <property type="entry name" value="FecR"/>
    <property type="match status" value="1"/>
</dbReference>
<dbReference type="PANTHER" id="PTHR30273:SF2">
    <property type="entry name" value="PROTEIN FECR"/>
    <property type="match status" value="1"/>
</dbReference>
<keyword evidence="1" id="KW-0472">Membrane</keyword>
<dbReference type="Pfam" id="PF04773">
    <property type="entry name" value="FecR"/>
    <property type="match status" value="1"/>
</dbReference>
<feature type="domain" description="FecR protein" evidence="2">
    <location>
        <begin position="124"/>
        <end position="214"/>
    </location>
</feature>
<dbReference type="EMBL" id="JAVUPU010000001">
    <property type="protein sequence ID" value="MDT9597368.1"/>
    <property type="molecule type" value="Genomic_DNA"/>
</dbReference>
<gene>
    <name evidence="4" type="ORF">RQX22_00190</name>
</gene>
<comment type="caution">
    <text evidence="4">The sequence shown here is derived from an EMBL/GenBank/DDBJ whole genome shotgun (WGS) entry which is preliminary data.</text>
</comment>
<evidence type="ECO:0000259" key="3">
    <source>
        <dbReference type="Pfam" id="PF16220"/>
    </source>
</evidence>
<dbReference type="PANTHER" id="PTHR30273">
    <property type="entry name" value="PERIPLASMIC SIGNAL SENSOR AND SIGMA FACTOR ACTIVATOR FECR-RELATED"/>
    <property type="match status" value="1"/>
</dbReference>
<evidence type="ECO:0000256" key="1">
    <source>
        <dbReference type="SAM" id="Phobius"/>
    </source>
</evidence>
<dbReference type="InterPro" id="IPR012373">
    <property type="entry name" value="Ferrdict_sens_TM"/>
</dbReference>
<dbReference type="InterPro" id="IPR032623">
    <property type="entry name" value="FecR_N"/>
</dbReference>